<dbReference type="SUPFAM" id="SSF81296">
    <property type="entry name" value="E set domains"/>
    <property type="match status" value="1"/>
</dbReference>
<keyword evidence="4" id="KW-1185">Reference proteome</keyword>
<evidence type="ECO:0000259" key="1">
    <source>
        <dbReference type="Pfam" id="PF08770"/>
    </source>
</evidence>
<dbReference type="Pfam" id="PF13501">
    <property type="entry name" value="SoxY"/>
    <property type="match status" value="1"/>
</dbReference>
<sequence>MPSLPSLPSATDRRHLLLGGLGGLALAAAGPLRAAEPASGIYRDADNPEASPRWRQVRASLWGDRPIRTIEPAAAGGASELSVSAPRRADDPAFVPVAWRSALASAGAPGIRRITLVIDNNPSPIAAVFDLPADGVLPQIETRVRVDDYSFVRVIAESADGTLRMALRHVKSSGGCSAPPGGDEAAMRAAMGRMQFRASEPAVDGQPLALQWMVSHPNHSGMAMDQLTRHFTPAHYLRSARLWQGDRLLLTADLDFAISENPTLRLVFVPRGTAPLRAEVSDTQGLSWQGSTPLAALATPR</sequence>
<dbReference type="Proteomes" id="UP000293433">
    <property type="component" value="Unassembled WGS sequence"/>
</dbReference>
<dbReference type="Gene3D" id="2.60.40.10">
    <property type="entry name" value="Immunoglobulins"/>
    <property type="match status" value="1"/>
</dbReference>
<feature type="domain" description="Ig-like SoxY" evidence="2">
    <location>
        <begin position="77"/>
        <end position="176"/>
    </location>
</feature>
<dbReference type="InterPro" id="IPR038162">
    <property type="entry name" value="SoxY_sf"/>
</dbReference>
<dbReference type="InterPro" id="IPR030831">
    <property type="entry name" value="Fuse-rel_SoxYZ"/>
</dbReference>
<dbReference type="InterPro" id="IPR013783">
    <property type="entry name" value="Ig-like_fold"/>
</dbReference>
<gene>
    <name evidence="3" type="ORF">EV685_3404</name>
</gene>
<feature type="domain" description="Sulphur oxidation protein SoxZ" evidence="1">
    <location>
        <begin position="202"/>
        <end position="291"/>
    </location>
</feature>
<comment type="caution">
    <text evidence="3">The sequence shown here is derived from an EMBL/GenBank/DDBJ whole genome shotgun (WGS) entry which is preliminary data.</text>
</comment>
<protein>
    <submittedName>
        <fullName evidence="3">Sulfur-oxidizing protein SoxY</fullName>
    </submittedName>
</protein>
<dbReference type="AlphaFoldDB" id="A0A4Q7LE39"/>
<name>A0A4Q7LE39_9BURK</name>
<dbReference type="NCBIfam" id="TIGR04557">
    <property type="entry name" value="fuse_rel_SoxYZ"/>
    <property type="match status" value="1"/>
</dbReference>
<dbReference type="InterPro" id="IPR014880">
    <property type="entry name" value="SoxZ_dom"/>
</dbReference>
<dbReference type="Gene3D" id="2.60.40.2470">
    <property type="entry name" value="SoxY domain"/>
    <property type="match status" value="1"/>
</dbReference>
<accession>A0A4Q7LE39</accession>
<evidence type="ECO:0000313" key="4">
    <source>
        <dbReference type="Proteomes" id="UP000293433"/>
    </source>
</evidence>
<reference evidence="3 4" key="1">
    <citation type="submission" date="2019-02" db="EMBL/GenBank/DDBJ databases">
        <title>Genomic Encyclopedia of Type Strains, Phase IV (KMG-IV): sequencing the most valuable type-strain genomes for metagenomic binning, comparative biology and taxonomic classification.</title>
        <authorList>
            <person name="Goeker M."/>
        </authorList>
    </citation>
    <scope>NUCLEOTIDE SEQUENCE [LARGE SCALE GENOMIC DNA]</scope>
    <source>
        <strain evidence="3 4">DSM 10617</strain>
    </source>
</reference>
<dbReference type="InterPro" id="IPR006311">
    <property type="entry name" value="TAT_signal"/>
</dbReference>
<dbReference type="InterPro" id="IPR014756">
    <property type="entry name" value="Ig_E-set"/>
</dbReference>
<organism evidence="3 4">
    <name type="scientific">Sphaerotilus mobilis</name>
    <dbReference type="NCBI Taxonomy" id="47994"/>
    <lineage>
        <taxon>Bacteria</taxon>
        <taxon>Pseudomonadati</taxon>
        <taxon>Pseudomonadota</taxon>
        <taxon>Betaproteobacteria</taxon>
        <taxon>Burkholderiales</taxon>
        <taxon>Sphaerotilaceae</taxon>
        <taxon>Sphaerotilus</taxon>
    </lineage>
</organism>
<evidence type="ECO:0000259" key="2">
    <source>
        <dbReference type="Pfam" id="PF13501"/>
    </source>
</evidence>
<dbReference type="EMBL" id="SGWV01000011">
    <property type="protein sequence ID" value="RZS52213.1"/>
    <property type="molecule type" value="Genomic_DNA"/>
</dbReference>
<dbReference type="PROSITE" id="PS51318">
    <property type="entry name" value="TAT"/>
    <property type="match status" value="1"/>
</dbReference>
<proteinExistence type="predicted"/>
<dbReference type="RefSeq" id="WP_130483208.1">
    <property type="nucleotide sequence ID" value="NZ_SGWV01000011.1"/>
</dbReference>
<evidence type="ECO:0000313" key="3">
    <source>
        <dbReference type="EMBL" id="RZS52213.1"/>
    </source>
</evidence>
<dbReference type="Pfam" id="PF08770">
    <property type="entry name" value="SoxZ"/>
    <property type="match status" value="1"/>
</dbReference>
<dbReference type="InterPro" id="IPR032711">
    <property type="entry name" value="SoxY"/>
</dbReference>
<dbReference type="OrthoDB" id="8538315at2"/>